<evidence type="ECO:0000313" key="3">
    <source>
        <dbReference type="Proteomes" id="UP000192257"/>
    </source>
</evidence>
<evidence type="ECO:0000256" key="1">
    <source>
        <dbReference type="SAM" id="MobiDB-lite"/>
    </source>
</evidence>
<proteinExistence type="predicted"/>
<name>A0A1X0NQ49_9TRYP</name>
<organism evidence="2 3">
    <name type="scientific">Trypanosoma theileri</name>
    <dbReference type="NCBI Taxonomy" id="67003"/>
    <lineage>
        <taxon>Eukaryota</taxon>
        <taxon>Discoba</taxon>
        <taxon>Euglenozoa</taxon>
        <taxon>Kinetoplastea</taxon>
        <taxon>Metakinetoplastina</taxon>
        <taxon>Trypanosomatida</taxon>
        <taxon>Trypanosomatidae</taxon>
        <taxon>Trypanosoma</taxon>
    </lineage>
</organism>
<gene>
    <name evidence="2" type="ORF">TM35_000291420</name>
</gene>
<dbReference type="EMBL" id="NBCO01000029">
    <property type="protein sequence ID" value="ORC86260.1"/>
    <property type="molecule type" value="Genomic_DNA"/>
</dbReference>
<evidence type="ECO:0000313" key="2">
    <source>
        <dbReference type="EMBL" id="ORC86260.1"/>
    </source>
</evidence>
<dbReference type="Proteomes" id="UP000192257">
    <property type="component" value="Unassembled WGS sequence"/>
</dbReference>
<sequence>MLHRTFCICAAATAFHHNNNHNHNNNNNNNSNNRAESRSISERALRIRRQELFYRQLRRLIIPGFLAYGLFVLRPHEGHFVRYLAERRHHEAAFNRLFPPTPTPTTVEGNSKEEKGKQKREEGGYLSSWWRGNKSNNHNNSNSNKNEEETDEARLARKRLLFARERLYSAEEGTEMFRPIDAAQRATDLASQQEHPPMHVLSEELLQLMQESKAYEANKGINTDDNNTALSTVSTSSCMPVRLEFHDWYLFATGAVVFSDRSGTTVKRLRFIGFCGMIWKEL</sequence>
<dbReference type="GeneID" id="39988079"/>
<dbReference type="RefSeq" id="XP_028880326.1">
    <property type="nucleotide sequence ID" value="XM_029028299.1"/>
</dbReference>
<comment type="caution">
    <text evidence="2">The sequence shown here is derived from an EMBL/GenBank/DDBJ whole genome shotgun (WGS) entry which is preliminary data.</text>
</comment>
<feature type="region of interest" description="Disordered" evidence="1">
    <location>
        <begin position="96"/>
        <end position="152"/>
    </location>
</feature>
<dbReference type="VEuPathDB" id="TriTrypDB:TM35_000291420"/>
<accession>A0A1X0NQ49</accession>
<feature type="compositionally biased region" description="Low complexity" evidence="1">
    <location>
        <begin position="21"/>
        <end position="33"/>
    </location>
</feature>
<feature type="compositionally biased region" description="Basic and acidic residues" evidence="1">
    <location>
        <begin position="110"/>
        <end position="123"/>
    </location>
</feature>
<dbReference type="OrthoDB" id="273635at2759"/>
<protein>
    <submittedName>
        <fullName evidence="2">Uncharacterized protein</fullName>
    </submittedName>
</protein>
<feature type="compositionally biased region" description="Low complexity" evidence="1">
    <location>
        <begin position="133"/>
        <end position="144"/>
    </location>
</feature>
<keyword evidence="3" id="KW-1185">Reference proteome</keyword>
<dbReference type="AlphaFoldDB" id="A0A1X0NQ49"/>
<reference evidence="2 3" key="1">
    <citation type="submission" date="2017-03" db="EMBL/GenBank/DDBJ databases">
        <title>An alternative strategy for trypanosome survival in the mammalian bloodstream revealed through genome and transcriptome analysis of the ubiquitous bovine parasite Trypanosoma (Megatrypanum) theileri.</title>
        <authorList>
            <person name="Kelly S."/>
            <person name="Ivens A."/>
            <person name="Mott A."/>
            <person name="O'Neill E."/>
            <person name="Emms D."/>
            <person name="Macleod O."/>
            <person name="Voorheis P."/>
            <person name="Matthews J."/>
            <person name="Matthews K."/>
            <person name="Carrington M."/>
        </authorList>
    </citation>
    <scope>NUCLEOTIDE SEQUENCE [LARGE SCALE GENOMIC DNA]</scope>
    <source>
        <strain evidence="2">Edinburgh</strain>
    </source>
</reference>
<feature type="region of interest" description="Disordered" evidence="1">
    <location>
        <begin position="17"/>
        <end position="37"/>
    </location>
</feature>